<evidence type="ECO:0000313" key="1">
    <source>
        <dbReference type="EMBL" id="KAA5537986.1"/>
    </source>
</evidence>
<accession>A0A5M6CSR5</accession>
<name>A0A5M6CSR5_9BACT</name>
<dbReference type="Proteomes" id="UP000324479">
    <property type="component" value="Unassembled WGS sequence"/>
</dbReference>
<gene>
    <name evidence="1" type="ORF">FYK55_27985</name>
</gene>
<reference evidence="1 2" key="1">
    <citation type="submission" date="2019-08" db="EMBL/GenBank/DDBJ databases">
        <authorList>
            <person name="Dhanesh K."/>
            <person name="Kumar G."/>
            <person name="Sasikala C."/>
            <person name="Venkata Ramana C."/>
        </authorList>
    </citation>
    <scope>NUCLEOTIDE SEQUENCE [LARGE SCALE GENOMIC DNA]</scope>
    <source>
        <strain evidence="1 2">JC645</strain>
    </source>
</reference>
<sequence length="297" mass="33600">MEKLSTLKHIKILNITDTFRATVDSARSGHGLPESNRYLNERMLFSYLAYRSRHGHGATINEIVRETRLHKTTVNKTLTCLSDLVHKHNGKWHCNEPGDGLFKPLPNPRSVKHWSDRYCYLNYYPPSAKAKLNGRRFGVNHAGVLSAIISFTKKTNPSPQLSIQLVSSLTGIGRKTVSSIFDDLLRAEIMKYEPGGVKLQLSEQHLELFQSKETASPSAQPEVCPEVAQGKYQFKNDGFDRFRQSCQPLFAQSYAEQAIELASKLKLSEIDFDESLRTTKKLNDDNILLGKCSYPNL</sequence>
<evidence type="ECO:0000313" key="2">
    <source>
        <dbReference type="Proteomes" id="UP000324479"/>
    </source>
</evidence>
<protein>
    <submittedName>
        <fullName evidence="1">Uncharacterized protein</fullName>
    </submittedName>
</protein>
<dbReference type="EMBL" id="VWOX01000035">
    <property type="protein sequence ID" value="KAA5537986.1"/>
    <property type="molecule type" value="Genomic_DNA"/>
</dbReference>
<comment type="caution">
    <text evidence="1">The sequence shown here is derived from an EMBL/GenBank/DDBJ whole genome shotgun (WGS) entry which is preliminary data.</text>
</comment>
<keyword evidence="2" id="KW-1185">Reference proteome</keyword>
<feature type="non-terminal residue" evidence="1">
    <location>
        <position position="297"/>
    </location>
</feature>
<dbReference type="AlphaFoldDB" id="A0A5M6CSR5"/>
<dbReference type="RefSeq" id="WP_150079925.1">
    <property type="nucleotide sequence ID" value="NZ_VWOX01000035.1"/>
</dbReference>
<proteinExistence type="predicted"/>
<organism evidence="1 2">
    <name type="scientific">Roseiconus nitratireducens</name>
    <dbReference type="NCBI Taxonomy" id="2605748"/>
    <lineage>
        <taxon>Bacteria</taxon>
        <taxon>Pseudomonadati</taxon>
        <taxon>Planctomycetota</taxon>
        <taxon>Planctomycetia</taxon>
        <taxon>Pirellulales</taxon>
        <taxon>Pirellulaceae</taxon>
        <taxon>Roseiconus</taxon>
    </lineage>
</organism>